<feature type="active site" evidence="7">
    <location>
        <position position="425"/>
    </location>
</feature>
<comment type="function">
    <text evidence="7">Catalyzes the reversible isomerization of glucose-6-phosphate to fructose-6-phosphate.</text>
</comment>
<dbReference type="GO" id="GO:0004347">
    <property type="term" value="F:glucose-6-phosphate isomerase activity"/>
    <property type="evidence" value="ECO:0007669"/>
    <property type="project" value="UniProtKB-EC"/>
</dbReference>
<comment type="similarity">
    <text evidence="2 7 8">Belongs to the GPI family.</text>
</comment>
<name>A0ABW4SG27_9BACL</name>
<dbReference type="InterPro" id="IPR018189">
    <property type="entry name" value="Phosphoglucose_isomerase_CS"/>
</dbReference>
<accession>A0ABW4SG27</accession>
<evidence type="ECO:0000256" key="2">
    <source>
        <dbReference type="ARBA" id="ARBA00006604"/>
    </source>
</evidence>
<comment type="pathway">
    <text evidence="1 7 8">Carbohydrate degradation; glycolysis; D-glyceraldehyde 3-phosphate and glycerone phosphate from D-glucose: step 2/4.</text>
</comment>
<dbReference type="SUPFAM" id="SSF53697">
    <property type="entry name" value="SIS domain"/>
    <property type="match status" value="1"/>
</dbReference>
<dbReference type="RefSeq" id="WP_381536166.1">
    <property type="nucleotide sequence ID" value="NZ_JBHUGI010000010.1"/>
</dbReference>
<dbReference type="Pfam" id="PF00342">
    <property type="entry name" value="PGI"/>
    <property type="match status" value="1"/>
</dbReference>
<dbReference type="HAMAP" id="MF_00473">
    <property type="entry name" value="G6P_isomerase"/>
    <property type="match status" value="1"/>
</dbReference>
<evidence type="ECO:0000256" key="4">
    <source>
        <dbReference type="ARBA" id="ARBA00023152"/>
    </source>
</evidence>
<keyword evidence="3 7" id="KW-0312">Gluconeogenesis</keyword>
<dbReference type="InterPro" id="IPR046348">
    <property type="entry name" value="SIS_dom_sf"/>
</dbReference>
<dbReference type="PROSITE" id="PS00174">
    <property type="entry name" value="P_GLUCOSE_ISOMERASE_2"/>
    <property type="match status" value="1"/>
</dbReference>
<dbReference type="PANTHER" id="PTHR11469">
    <property type="entry name" value="GLUCOSE-6-PHOSPHATE ISOMERASE"/>
    <property type="match status" value="1"/>
</dbReference>
<comment type="caution">
    <text evidence="9">The sequence shown here is derived from an EMBL/GenBank/DDBJ whole genome shotgun (WGS) entry which is preliminary data.</text>
</comment>
<dbReference type="EMBL" id="JBHUGI010000010">
    <property type="protein sequence ID" value="MFD1927507.1"/>
    <property type="molecule type" value="Genomic_DNA"/>
</dbReference>
<dbReference type="NCBIfam" id="NF010697">
    <property type="entry name" value="PRK14097.1"/>
    <property type="match status" value="1"/>
</dbReference>
<evidence type="ECO:0000256" key="6">
    <source>
        <dbReference type="ARBA" id="ARBA00029321"/>
    </source>
</evidence>
<evidence type="ECO:0000256" key="5">
    <source>
        <dbReference type="ARBA" id="ARBA00023235"/>
    </source>
</evidence>
<dbReference type="Gene3D" id="3.40.50.10490">
    <property type="entry name" value="Glucose-6-phosphate isomerase like protein, domain 1"/>
    <property type="match status" value="2"/>
</dbReference>
<dbReference type="PANTHER" id="PTHR11469:SF1">
    <property type="entry name" value="GLUCOSE-6-PHOSPHATE ISOMERASE"/>
    <property type="match status" value="1"/>
</dbReference>
<sequence>MTHITFDYSKSLPFIQEYEMSDLQSTVRFFDRKIRKSQGVEQNSLGWLNYPVSFDVNEFNRIKTAALKVRGNSEVLLVIGVGGSYMGSRAGIEMLTHTFQNELSTKQRVGPQVIFAGNNLSSSYISDVIDLLEGKDFSINVISKSGTTLEPAIAFRVFRKLLVDKYGRTEAQSRIYITTDREKGTLNRIAKSEGYETFNIPRNIGGRFSALTSVGLFPMAVSGICIDSIMEGASTARTDLTSDDLNENVAYQYAAIRNLLYSKGKGIELLVSYEPNLQSFSEWWKQLYAESEGKDGRGIFPTSAVFSTDLHSLGQYIQDGRKNIFETIIKVGKPNKDVVIENEETDFDELNYLNGKTVNYLNLKALDGTLQAHTNGGVPNLIIQIPEMNAYTFGYLVYFFQLACVMSGYILGVNPFNQPGVEAYKSNMYQLLGKREYQKSETI</sequence>
<evidence type="ECO:0000313" key="10">
    <source>
        <dbReference type="Proteomes" id="UP001597218"/>
    </source>
</evidence>
<dbReference type="PROSITE" id="PS51463">
    <property type="entry name" value="P_GLUCOSE_ISOMERASE_3"/>
    <property type="match status" value="1"/>
</dbReference>
<comment type="pathway">
    <text evidence="7">Carbohydrate biosynthesis; gluconeogenesis.</text>
</comment>
<reference evidence="10" key="1">
    <citation type="journal article" date="2019" name="Int. J. Syst. Evol. Microbiol.">
        <title>The Global Catalogue of Microorganisms (GCM) 10K type strain sequencing project: providing services to taxonomists for standard genome sequencing and annotation.</title>
        <authorList>
            <consortium name="The Broad Institute Genomics Platform"/>
            <consortium name="The Broad Institute Genome Sequencing Center for Infectious Disease"/>
            <person name="Wu L."/>
            <person name="Ma J."/>
        </authorList>
    </citation>
    <scope>NUCLEOTIDE SEQUENCE [LARGE SCALE GENOMIC DNA]</scope>
    <source>
        <strain evidence="10">CGMCC 4.7177</strain>
    </source>
</reference>
<dbReference type="CDD" id="cd05015">
    <property type="entry name" value="SIS_PGI_1"/>
    <property type="match status" value="1"/>
</dbReference>
<comment type="catalytic activity">
    <reaction evidence="6 7 8">
        <text>alpha-D-glucose 6-phosphate = beta-D-fructose 6-phosphate</text>
        <dbReference type="Rhea" id="RHEA:11816"/>
        <dbReference type="ChEBI" id="CHEBI:57634"/>
        <dbReference type="ChEBI" id="CHEBI:58225"/>
        <dbReference type="EC" id="5.3.1.9"/>
    </reaction>
</comment>
<dbReference type="InterPro" id="IPR035482">
    <property type="entry name" value="SIS_PGI_2"/>
</dbReference>
<evidence type="ECO:0000256" key="1">
    <source>
        <dbReference type="ARBA" id="ARBA00004926"/>
    </source>
</evidence>
<protein>
    <recommendedName>
        <fullName evidence="7">Glucose-6-phosphate isomerase</fullName>
        <shortName evidence="7">GPI</shortName>
        <ecNumber evidence="7">5.3.1.9</ecNumber>
    </recommendedName>
    <alternativeName>
        <fullName evidence="7">Phosphoglucose isomerase</fullName>
        <shortName evidence="7">PGI</shortName>
    </alternativeName>
    <alternativeName>
        <fullName evidence="7">Phosphohexose isomerase</fullName>
        <shortName evidence="7">PHI</shortName>
    </alternativeName>
</protein>
<keyword evidence="7" id="KW-0963">Cytoplasm</keyword>
<comment type="caution">
    <text evidence="7">Lacks conserved residue(s) required for the propagation of feature annotation.</text>
</comment>
<dbReference type="Proteomes" id="UP001597218">
    <property type="component" value="Unassembled WGS sequence"/>
</dbReference>
<evidence type="ECO:0000256" key="3">
    <source>
        <dbReference type="ARBA" id="ARBA00022432"/>
    </source>
</evidence>
<feature type="active site" description="Proton donor" evidence="7">
    <location>
        <position position="290"/>
    </location>
</feature>
<evidence type="ECO:0000313" key="9">
    <source>
        <dbReference type="EMBL" id="MFD1927507.1"/>
    </source>
</evidence>
<dbReference type="InterPro" id="IPR035476">
    <property type="entry name" value="SIS_PGI_1"/>
</dbReference>
<keyword evidence="4 7" id="KW-0324">Glycolysis</keyword>
<dbReference type="EC" id="5.3.1.9" evidence="7"/>
<dbReference type="InterPro" id="IPR001672">
    <property type="entry name" value="G6P_Isomerase"/>
</dbReference>
<keyword evidence="10" id="KW-1185">Reference proteome</keyword>
<keyword evidence="5 7" id="KW-0413">Isomerase</keyword>
<evidence type="ECO:0000256" key="7">
    <source>
        <dbReference type="HAMAP-Rule" id="MF_00473"/>
    </source>
</evidence>
<dbReference type="PRINTS" id="PR00662">
    <property type="entry name" value="G6PISOMERASE"/>
</dbReference>
<proteinExistence type="inferred from homology"/>
<dbReference type="CDD" id="cd05016">
    <property type="entry name" value="SIS_PGI_2"/>
    <property type="match status" value="1"/>
</dbReference>
<comment type="subcellular location">
    <subcellularLocation>
        <location evidence="7">Cytoplasm</location>
    </subcellularLocation>
</comment>
<evidence type="ECO:0000256" key="8">
    <source>
        <dbReference type="RuleBase" id="RU000612"/>
    </source>
</evidence>
<gene>
    <name evidence="7" type="primary">pgi</name>
    <name evidence="9" type="ORF">ACFSFY_05440</name>
</gene>
<organism evidence="9 10">
    <name type="scientific">Sporosarcina siberiensis</name>
    <dbReference type="NCBI Taxonomy" id="1365606"/>
    <lineage>
        <taxon>Bacteria</taxon>
        <taxon>Bacillati</taxon>
        <taxon>Bacillota</taxon>
        <taxon>Bacilli</taxon>
        <taxon>Bacillales</taxon>
        <taxon>Caryophanaceae</taxon>
        <taxon>Sporosarcina</taxon>
    </lineage>
</organism>